<proteinExistence type="predicted"/>
<keyword evidence="2" id="KW-1185">Reference proteome</keyword>
<dbReference type="AlphaFoldDB" id="A0A4Y2HMR4"/>
<name>A0A4Y2HMR4_ARAVE</name>
<organism evidence="1 2">
    <name type="scientific">Araneus ventricosus</name>
    <name type="common">Orbweaver spider</name>
    <name type="synonym">Epeira ventricosa</name>
    <dbReference type="NCBI Taxonomy" id="182803"/>
    <lineage>
        <taxon>Eukaryota</taxon>
        <taxon>Metazoa</taxon>
        <taxon>Ecdysozoa</taxon>
        <taxon>Arthropoda</taxon>
        <taxon>Chelicerata</taxon>
        <taxon>Arachnida</taxon>
        <taxon>Araneae</taxon>
        <taxon>Araneomorphae</taxon>
        <taxon>Entelegynae</taxon>
        <taxon>Araneoidea</taxon>
        <taxon>Araneidae</taxon>
        <taxon>Araneus</taxon>
    </lineage>
</organism>
<feature type="non-terminal residue" evidence="1">
    <location>
        <position position="49"/>
    </location>
</feature>
<gene>
    <name evidence="1" type="ORF">AVEN_215200_1</name>
</gene>
<dbReference type="EMBL" id="BGPR01103489">
    <property type="protein sequence ID" value="GBM66572.1"/>
    <property type="molecule type" value="Genomic_DNA"/>
</dbReference>
<dbReference type="Proteomes" id="UP000499080">
    <property type="component" value="Unassembled WGS sequence"/>
</dbReference>
<accession>A0A4Y2HMR4</accession>
<protein>
    <submittedName>
        <fullName evidence="1">Uncharacterized protein</fullName>
    </submittedName>
</protein>
<reference evidence="1 2" key="1">
    <citation type="journal article" date="2019" name="Sci. Rep.">
        <title>Orb-weaving spider Araneus ventricosus genome elucidates the spidroin gene catalogue.</title>
        <authorList>
            <person name="Kono N."/>
            <person name="Nakamura H."/>
            <person name="Ohtoshi R."/>
            <person name="Moran D.A.P."/>
            <person name="Shinohara A."/>
            <person name="Yoshida Y."/>
            <person name="Fujiwara M."/>
            <person name="Mori M."/>
            <person name="Tomita M."/>
            <person name="Arakawa K."/>
        </authorList>
    </citation>
    <scope>NUCLEOTIDE SEQUENCE [LARGE SCALE GENOMIC DNA]</scope>
</reference>
<evidence type="ECO:0000313" key="2">
    <source>
        <dbReference type="Proteomes" id="UP000499080"/>
    </source>
</evidence>
<sequence>MKGIAQWFPIFPEVPGGKVTASEPEDPSFETRFHGRSSVYLGLLYVKSW</sequence>
<evidence type="ECO:0000313" key="1">
    <source>
        <dbReference type="EMBL" id="GBM66572.1"/>
    </source>
</evidence>
<comment type="caution">
    <text evidence="1">The sequence shown here is derived from an EMBL/GenBank/DDBJ whole genome shotgun (WGS) entry which is preliminary data.</text>
</comment>